<organism evidence="1">
    <name type="scientific">marine metagenome</name>
    <dbReference type="NCBI Taxonomy" id="408172"/>
    <lineage>
        <taxon>unclassified sequences</taxon>
        <taxon>metagenomes</taxon>
        <taxon>ecological metagenomes</taxon>
    </lineage>
</organism>
<protein>
    <submittedName>
        <fullName evidence="1">Uncharacterized protein</fullName>
    </submittedName>
</protein>
<name>A0A383CQU7_9ZZZZ</name>
<evidence type="ECO:0000313" key="1">
    <source>
        <dbReference type="EMBL" id="SVE34746.1"/>
    </source>
</evidence>
<reference evidence="1" key="1">
    <citation type="submission" date="2018-05" db="EMBL/GenBank/DDBJ databases">
        <authorList>
            <person name="Lanie J.A."/>
            <person name="Ng W.-L."/>
            <person name="Kazmierczak K.M."/>
            <person name="Andrzejewski T.M."/>
            <person name="Davidsen T.M."/>
            <person name="Wayne K.J."/>
            <person name="Tettelin H."/>
            <person name="Glass J.I."/>
            <person name="Rusch D."/>
            <person name="Podicherti R."/>
            <person name="Tsui H.-C.T."/>
            <person name="Winkler M.E."/>
        </authorList>
    </citation>
    <scope>NUCLEOTIDE SEQUENCE</scope>
</reference>
<feature type="non-terminal residue" evidence="1">
    <location>
        <position position="1"/>
    </location>
</feature>
<proteinExistence type="predicted"/>
<gene>
    <name evidence="1" type="ORF">METZ01_LOCUS487600</name>
</gene>
<dbReference type="AlphaFoldDB" id="A0A383CQU7"/>
<feature type="non-terminal residue" evidence="1">
    <location>
        <position position="41"/>
    </location>
</feature>
<dbReference type="EMBL" id="UINC01211024">
    <property type="protein sequence ID" value="SVE34746.1"/>
    <property type="molecule type" value="Genomic_DNA"/>
</dbReference>
<sequence>MIYDIKVFDKHGKLKEVIDGPKVFNETWYADVAKSPYMMER</sequence>
<accession>A0A383CQU7</accession>